<keyword evidence="2" id="KW-1185">Reference proteome</keyword>
<evidence type="ECO:0000313" key="1">
    <source>
        <dbReference type="EMBL" id="ANP74816.1"/>
    </source>
</evidence>
<gene>
    <name evidence="1" type="ORF">PA27867_3904</name>
</gene>
<protein>
    <submittedName>
        <fullName evidence="1">Uncharacterized protein</fullName>
    </submittedName>
</protein>
<proteinExistence type="predicted"/>
<geneLocation type="plasmid" evidence="2">
    <name>pp27867_1</name>
</geneLocation>
<dbReference type="EMBL" id="CP016283">
    <property type="protein sequence ID" value="ANP74816.1"/>
    <property type="molecule type" value="Genomic_DNA"/>
</dbReference>
<sequence length="119" mass="13037">MRFIKLAVTTYEHDRTRPVVGVDDVWINLDQVVSIQEQLDSNTFADAVRMGITPEEHYPCVELSMANGTTHLVSLGVYGTQAAGFDAIARFMPALIGAGATQEDQLEQLLTEFPAVTPL</sequence>
<accession>A0A1B1BQJ2</accession>
<organism evidence="1 2">
    <name type="scientific">Cryobacterium arcticum</name>
    <dbReference type="NCBI Taxonomy" id="670052"/>
    <lineage>
        <taxon>Bacteria</taxon>
        <taxon>Bacillati</taxon>
        <taxon>Actinomycetota</taxon>
        <taxon>Actinomycetes</taxon>
        <taxon>Micrococcales</taxon>
        <taxon>Microbacteriaceae</taxon>
        <taxon>Cryobacterium</taxon>
    </lineage>
</organism>
<name>A0A1B1BQJ2_9MICO</name>
<dbReference type="Proteomes" id="UP000092582">
    <property type="component" value="Plasmid pP27867_1"/>
</dbReference>
<dbReference type="KEGG" id="cart:PA27867_3904"/>
<dbReference type="RefSeq" id="WP_066600521.1">
    <property type="nucleotide sequence ID" value="NZ_CP016283.1"/>
</dbReference>
<dbReference type="OrthoDB" id="5116186at2"/>
<dbReference type="AlphaFoldDB" id="A0A1B1BQJ2"/>
<keyword evidence="1" id="KW-0614">Plasmid</keyword>
<reference evidence="1 2" key="1">
    <citation type="submission" date="2016-06" db="EMBL/GenBank/DDBJ databases">
        <title>Genome sequencing of Cryobacterium arcticum PAMC 27867.</title>
        <authorList>
            <person name="Lee J."/>
            <person name="Kim O.-S."/>
        </authorList>
    </citation>
    <scope>NUCLEOTIDE SEQUENCE [LARGE SCALE GENOMIC DNA]</scope>
    <source>
        <strain evidence="1 2">PAMC 27867</strain>
        <plasmid evidence="2">pp27867_1</plasmid>
    </source>
</reference>
<evidence type="ECO:0000313" key="2">
    <source>
        <dbReference type="Proteomes" id="UP000092582"/>
    </source>
</evidence>